<keyword evidence="3" id="KW-1185">Reference proteome</keyword>
<protein>
    <submittedName>
        <fullName evidence="2">DUF2970 domain-containing protein</fullName>
    </submittedName>
</protein>
<organism evidence="2 3">
    <name type="scientific">Chitiniphilus purpureus</name>
    <dbReference type="NCBI Taxonomy" id="2981137"/>
    <lineage>
        <taxon>Bacteria</taxon>
        <taxon>Pseudomonadati</taxon>
        <taxon>Pseudomonadota</taxon>
        <taxon>Betaproteobacteria</taxon>
        <taxon>Neisseriales</taxon>
        <taxon>Chitinibacteraceae</taxon>
        <taxon>Chitiniphilus</taxon>
    </lineage>
</organism>
<dbReference type="Proteomes" id="UP001061302">
    <property type="component" value="Chromosome"/>
</dbReference>
<dbReference type="RefSeq" id="WP_263125385.1">
    <property type="nucleotide sequence ID" value="NZ_CP106753.1"/>
</dbReference>
<name>A0ABY6DP05_9NEIS</name>
<keyword evidence="1" id="KW-1133">Transmembrane helix</keyword>
<dbReference type="Pfam" id="PF11174">
    <property type="entry name" value="DUF2970"/>
    <property type="match status" value="1"/>
</dbReference>
<gene>
    <name evidence="2" type="ORF">N8I74_02720</name>
</gene>
<accession>A0ABY6DP05</accession>
<sequence>MSLFSTVKAVLSGFIGIRSRRESERATLKPGQVIVTGLVLALLFALGIFLLVRLLVSSQP</sequence>
<reference evidence="2" key="1">
    <citation type="submission" date="2022-10" db="EMBL/GenBank/DDBJ databases">
        <title>Chitiniphilus purpureus sp. nov., a novel chitin-degrading bacterium isolated from crawfish pond sediment.</title>
        <authorList>
            <person name="Li K."/>
        </authorList>
    </citation>
    <scope>NUCLEOTIDE SEQUENCE</scope>
    <source>
        <strain evidence="2">CD1</strain>
    </source>
</reference>
<evidence type="ECO:0000313" key="2">
    <source>
        <dbReference type="EMBL" id="UXY15948.1"/>
    </source>
</evidence>
<dbReference type="EMBL" id="CP106753">
    <property type="protein sequence ID" value="UXY15948.1"/>
    <property type="molecule type" value="Genomic_DNA"/>
</dbReference>
<feature type="transmembrane region" description="Helical" evidence="1">
    <location>
        <begin position="33"/>
        <end position="56"/>
    </location>
</feature>
<dbReference type="InterPro" id="IPR021344">
    <property type="entry name" value="DUF2970"/>
</dbReference>
<evidence type="ECO:0000313" key="3">
    <source>
        <dbReference type="Proteomes" id="UP001061302"/>
    </source>
</evidence>
<proteinExistence type="predicted"/>
<evidence type="ECO:0000256" key="1">
    <source>
        <dbReference type="SAM" id="Phobius"/>
    </source>
</evidence>
<keyword evidence="1" id="KW-0812">Transmembrane</keyword>
<keyword evidence="1" id="KW-0472">Membrane</keyword>